<evidence type="ECO:0008006" key="3">
    <source>
        <dbReference type="Google" id="ProtNLM"/>
    </source>
</evidence>
<reference evidence="1 2" key="1">
    <citation type="submission" date="2019-04" db="EMBL/GenBank/DDBJ databases">
        <title>Rhodococcus oryzae sp. nov., a novel actinomycete isolated from rhizosphere soil of rice (Oryza sativa L.).</title>
        <authorList>
            <person name="Li C."/>
        </authorList>
    </citation>
    <scope>NUCLEOTIDE SEQUENCE [LARGE SCALE GENOMIC DNA]</scope>
    <source>
        <strain evidence="1 2">NEAU-CX67</strain>
    </source>
</reference>
<sequence>MGENSPVFRFARLRRSGGAHAPYEPRDLLRAYEHHATREVRPSSGELLIVIPLGDEHTLEITIVDPTADWIESRIRGLCASLAEIDRRAQRVLRGEFRIGWIELDSANHGLIDYWATGVNSEYAIDISWTGDAWVESPAAR</sequence>
<dbReference type="EMBL" id="SUMD01000002">
    <property type="protein sequence ID" value="TJZ80454.1"/>
    <property type="molecule type" value="Genomic_DNA"/>
</dbReference>
<proteinExistence type="predicted"/>
<name>A0ABY2RSE2_9NOCA</name>
<comment type="caution">
    <text evidence="1">The sequence shown here is derived from an EMBL/GenBank/DDBJ whole genome shotgun (WGS) entry which is preliminary data.</text>
</comment>
<dbReference type="Proteomes" id="UP000305109">
    <property type="component" value="Unassembled WGS sequence"/>
</dbReference>
<evidence type="ECO:0000313" key="1">
    <source>
        <dbReference type="EMBL" id="TJZ80454.1"/>
    </source>
</evidence>
<gene>
    <name evidence="1" type="ORF">FCG67_04760</name>
</gene>
<accession>A0ABY2RSE2</accession>
<evidence type="ECO:0000313" key="2">
    <source>
        <dbReference type="Proteomes" id="UP000305109"/>
    </source>
</evidence>
<protein>
    <recommendedName>
        <fullName evidence="3">DUF4265 domain-containing protein</fullName>
    </recommendedName>
</protein>
<organism evidence="1 2">
    <name type="scientific">Rhodococcus oryzae</name>
    <dbReference type="NCBI Taxonomy" id="2571143"/>
    <lineage>
        <taxon>Bacteria</taxon>
        <taxon>Bacillati</taxon>
        <taxon>Actinomycetota</taxon>
        <taxon>Actinomycetes</taxon>
        <taxon>Mycobacteriales</taxon>
        <taxon>Nocardiaceae</taxon>
        <taxon>Rhodococcus</taxon>
    </lineage>
</organism>
<keyword evidence="2" id="KW-1185">Reference proteome</keyword>